<name>A0A699IAT5_TANCI</name>
<accession>A0A699IAT5</accession>
<protein>
    <submittedName>
        <fullName evidence="1">NAC domain-containing protein</fullName>
    </submittedName>
</protein>
<proteinExistence type="predicted"/>
<comment type="caution">
    <text evidence="1">The sequence shown here is derived from an EMBL/GenBank/DDBJ whole genome shotgun (WGS) entry which is preliminary data.</text>
</comment>
<feature type="non-terminal residue" evidence="1">
    <location>
        <position position="1"/>
    </location>
</feature>
<evidence type="ECO:0000313" key="1">
    <source>
        <dbReference type="EMBL" id="GEZ35080.1"/>
    </source>
</evidence>
<sequence length="81" mass="9277">DREINFNPSMDIEELERLLADDPVPVPMVFDEPLGHSDLISRSFDVTFSNSVFDFNDDDTICHDNPLFDDEFEDISSLDPP</sequence>
<reference evidence="1" key="1">
    <citation type="journal article" date="2019" name="Sci. Rep.">
        <title>Draft genome of Tanacetum cinerariifolium, the natural source of mosquito coil.</title>
        <authorList>
            <person name="Yamashiro T."/>
            <person name="Shiraishi A."/>
            <person name="Satake H."/>
            <person name="Nakayama K."/>
        </authorList>
    </citation>
    <scope>NUCLEOTIDE SEQUENCE</scope>
</reference>
<organism evidence="1">
    <name type="scientific">Tanacetum cinerariifolium</name>
    <name type="common">Dalmatian daisy</name>
    <name type="synonym">Chrysanthemum cinerariifolium</name>
    <dbReference type="NCBI Taxonomy" id="118510"/>
    <lineage>
        <taxon>Eukaryota</taxon>
        <taxon>Viridiplantae</taxon>
        <taxon>Streptophyta</taxon>
        <taxon>Embryophyta</taxon>
        <taxon>Tracheophyta</taxon>
        <taxon>Spermatophyta</taxon>
        <taxon>Magnoliopsida</taxon>
        <taxon>eudicotyledons</taxon>
        <taxon>Gunneridae</taxon>
        <taxon>Pentapetalae</taxon>
        <taxon>asterids</taxon>
        <taxon>campanulids</taxon>
        <taxon>Asterales</taxon>
        <taxon>Asteraceae</taxon>
        <taxon>Asteroideae</taxon>
        <taxon>Anthemideae</taxon>
        <taxon>Anthemidinae</taxon>
        <taxon>Tanacetum</taxon>
    </lineage>
</organism>
<gene>
    <name evidence="1" type="ORF">Tci_507053</name>
</gene>
<dbReference type="EMBL" id="BKCJ010268510">
    <property type="protein sequence ID" value="GEZ35080.1"/>
    <property type="molecule type" value="Genomic_DNA"/>
</dbReference>
<dbReference type="AlphaFoldDB" id="A0A699IAT5"/>